<reference evidence="2 3" key="1">
    <citation type="journal article" date="2022" name="Nat. Plants">
        <title>Genomes of leafy and leafless Platanthera orchids illuminate the evolution of mycoheterotrophy.</title>
        <authorList>
            <person name="Li M.H."/>
            <person name="Liu K.W."/>
            <person name="Li Z."/>
            <person name="Lu H.C."/>
            <person name="Ye Q.L."/>
            <person name="Zhang D."/>
            <person name="Wang J.Y."/>
            <person name="Li Y.F."/>
            <person name="Zhong Z.M."/>
            <person name="Liu X."/>
            <person name="Yu X."/>
            <person name="Liu D.K."/>
            <person name="Tu X.D."/>
            <person name="Liu B."/>
            <person name="Hao Y."/>
            <person name="Liao X.Y."/>
            <person name="Jiang Y.T."/>
            <person name="Sun W.H."/>
            <person name="Chen J."/>
            <person name="Chen Y.Q."/>
            <person name="Ai Y."/>
            <person name="Zhai J.W."/>
            <person name="Wu S.S."/>
            <person name="Zhou Z."/>
            <person name="Hsiao Y.Y."/>
            <person name="Wu W.L."/>
            <person name="Chen Y.Y."/>
            <person name="Lin Y.F."/>
            <person name="Hsu J.L."/>
            <person name="Li C.Y."/>
            <person name="Wang Z.W."/>
            <person name="Zhao X."/>
            <person name="Zhong W.Y."/>
            <person name="Ma X.K."/>
            <person name="Ma L."/>
            <person name="Huang J."/>
            <person name="Chen G.Z."/>
            <person name="Huang M.Z."/>
            <person name="Huang L."/>
            <person name="Peng D.H."/>
            <person name="Luo Y.B."/>
            <person name="Zou S.Q."/>
            <person name="Chen S.P."/>
            <person name="Lan S."/>
            <person name="Tsai W.C."/>
            <person name="Van de Peer Y."/>
            <person name="Liu Z.J."/>
        </authorList>
    </citation>
    <scope>NUCLEOTIDE SEQUENCE [LARGE SCALE GENOMIC DNA]</scope>
    <source>
        <strain evidence="2">Lor288</strain>
    </source>
</reference>
<keyword evidence="3" id="KW-1185">Reference proteome</keyword>
<dbReference type="Proteomes" id="UP001412067">
    <property type="component" value="Unassembled WGS sequence"/>
</dbReference>
<comment type="caution">
    <text evidence="2">The sequence shown here is derived from an EMBL/GenBank/DDBJ whole genome shotgun (WGS) entry which is preliminary data.</text>
</comment>
<accession>A0ABR2MLK6</accession>
<feature type="region of interest" description="Disordered" evidence="1">
    <location>
        <begin position="284"/>
        <end position="310"/>
    </location>
</feature>
<protein>
    <submittedName>
        <fullName evidence="2">Uncharacterized protein</fullName>
    </submittedName>
</protein>
<dbReference type="EMBL" id="JBBWWR010000007">
    <property type="protein sequence ID" value="KAK8964400.1"/>
    <property type="molecule type" value="Genomic_DNA"/>
</dbReference>
<sequence length="310" mass="34337">MSSSNCSRPWKSQVNLMNQSNFTSVFDKSAESIHIISMNLQEEVQAVLGSTSGGVSNLEEFLAEKELPTESEWETLVENSLQEDHYVKRASSEGEDLVVPFNEVKDAVVKPPAQELHLLKDHSGGAISSSLKTNADNIEDFRTQDAIAPPSESSLLKSIEAMLAVASKPPISHGQIDSNKVIVNREPLIRRKQNYSNTAGNLNITQTEVNWEPLIRRKQNYSNTAGNLTLVKSIVRSQVFSMISLNFTIYFDESVESHNYFDESVESHNYFQRISQVFSSNSSSLGVDPGGPPCVAEYPRGPVVGRKERG</sequence>
<name>A0ABR2MLK6_9ASPA</name>
<gene>
    <name evidence="2" type="ORF">KSP40_PGU004757</name>
</gene>
<organism evidence="2 3">
    <name type="scientific">Platanthera guangdongensis</name>
    <dbReference type="NCBI Taxonomy" id="2320717"/>
    <lineage>
        <taxon>Eukaryota</taxon>
        <taxon>Viridiplantae</taxon>
        <taxon>Streptophyta</taxon>
        <taxon>Embryophyta</taxon>
        <taxon>Tracheophyta</taxon>
        <taxon>Spermatophyta</taxon>
        <taxon>Magnoliopsida</taxon>
        <taxon>Liliopsida</taxon>
        <taxon>Asparagales</taxon>
        <taxon>Orchidaceae</taxon>
        <taxon>Orchidoideae</taxon>
        <taxon>Orchideae</taxon>
        <taxon>Orchidinae</taxon>
        <taxon>Platanthera</taxon>
    </lineage>
</organism>
<evidence type="ECO:0000313" key="3">
    <source>
        <dbReference type="Proteomes" id="UP001412067"/>
    </source>
</evidence>
<proteinExistence type="predicted"/>
<evidence type="ECO:0000256" key="1">
    <source>
        <dbReference type="SAM" id="MobiDB-lite"/>
    </source>
</evidence>
<evidence type="ECO:0000313" key="2">
    <source>
        <dbReference type="EMBL" id="KAK8964400.1"/>
    </source>
</evidence>